<accession>A0A6C0BBZ4</accession>
<sequence length="147" mass="16962">MEHTKENLVRWFCGFYEGEGSVSNDKGNNNRIRLSIAQNDKTPLEIAKKLWGGHIATRVRKSPASDKMCLGHEWRCGHKQAMTFIKDIKPFMLIPYKINQINTVLENVKEGSNMRYPCKKCDDDFASPSGRRRHFKTFHENTDASSE</sequence>
<reference evidence="2" key="1">
    <citation type="journal article" date="2020" name="Nature">
        <title>Giant virus diversity and host interactions through global metagenomics.</title>
        <authorList>
            <person name="Schulz F."/>
            <person name="Roux S."/>
            <person name="Paez-Espino D."/>
            <person name="Jungbluth S."/>
            <person name="Walsh D.A."/>
            <person name="Denef V.J."/>
            <person name="McMahon K.D."/>
            <person name="Konstantinidis K.T."/>
            <person name="Eloe-Fadrosh E.A."/>
            <person name="Kyrpides N.C."/>
            <person name="Woyke T."/>
        </authorList>
    </citation>
    <scope>NUCLEOTIDE SEQUENCE</scope>
    <source>
        <strain evidence="2">GVMAG-M-3300010158-60</strain>
    </source>
</reference>
<dbReference type="AlphaFoldDB" id="A0A6C0BBZ4"/>
<feature type="domain" description="C2H2-type" evidence="1">
    <location>
        <begin position="116"/>
        <end position="144"/>
    </location>
</feature>
<dbReference type="PROSITE" id="PS50157">
    <property type="entry name" value="ZINC_FINGER_C2H2_2"/>
    <property type="match status" value="1"/>
</dbReference>
<name>A0A6C0BBZ4_9ZZZZ</name>
<dbReference type="Gene3D" id="3.10.28.10">
    <property type="entry name" value="Homing endonucleases"/>
    <property type="match status" value="1"/>
</dbReference>
<evidence type="ECO:0000259" key="1">
    <source>
        <dbReference type="PROSITE" id="PS50157"/>
    </source>
</evidence>
<dbReference type="PROSITE" id="PS00028">
    <property type="entry name" value="ZINC_FINGER_C2H2_1"/>
    <property type="match status" value="1"/>
</dbReference>
<dbReference type="InterPro" id="IPR027434">
    <property type="entry name" value="Homing_endonucl"/>
</dbReference>
<dbReference type="InterPro" id="IPR004860">
    <property type="entry name" value="LAGLIDADG_dom"/>
</dbReference>
<evidence type="ECO:0000313" key="2">
    <source>
        <dbReference type="EMBL" id="QHS89251.1"/>
    </source>
</evidence>
<dbReference type="EMBL" id="MN739107">
    <property type="protein sequence ID" value="QHS89251.1"/>
    <property type="molecule type" value="Genomic_DNA"/>
</dbReference>
<proteinExistence type="predicted"/>
<organism evidence="2">
    <name type="scientific">viral metagenome</name>
    <dbReference type="NCBI Taxonomy" id="1070528"/>
    <lineage>
        <taxon>unclassified sequences</taxon>
        <taxon>metagenomes</taxon>
        <taxon>organismal metagenomes</taxon>
    </lineage>
</organism>
<dbReference type="Pfam" id="PF14528">
    <property type="entry name" value="LAGLIDADG_3"/>
    <property type="match status" value="1"/>
</dbReference>
<dbReference type="GO" id="GO:0004519">
    <property type="term" value="F:endonuclease activity"/>
    <property type="evidence" value="ECO:0007669"/>
    <property type="project" value="InterPro"/>
</dbReference>
<dbReference type="SUPFAM" id="SSF55608">
    <property type="entry name" value="Homing endonucleases"/>
    <property type="match status" value="1"/>
</dbReference>
<dbReference type="InterPro" id="IPR013087">
    <property type="entry name" value="Znf_C2H2_type"/>
</dbReference>
<protein>
    <recommendedName>
        <fullName evidence="1">C2H2-type domain-containing protein</fullName>
    </recommendedName>
</protein>